<dbReference type="GO" id="GO:0032790">
    <property type="term" value="P:ribosome disassembly"/>
    <property type="evidence" value="ECO:0007669"/>
    <property type="project" value="TreeGrafter"/>
</dbReference>
<dbReference type="SUPFAM" id="SSF55200">
    <property type="entry name" value="Translation initiation factor IF3, C-terminal domain"/>
    <property type="match status" value="1"/>
</dbReference>
<dbReference type="EMBL" id="AP024418">
    <property type="protein sequence ID" value="BCR86334.1"/>
    <property type="molecule type" value="Genomic_DNA"/>
</dbReference>
<name>A0A7R7VLW6_ASPCH</name>
<evidence type="ECO:0000259" key="6">
    <source>
        <dbReference type="Pfam" id="PF05198"/>
    </source>
</evidence>
<evidence type="ECO:0008006" key="9">
    <source>
        <dbReference type="Google" id="ProtNLM"/>
    </source>
</evidence>
<evidence type="ECO:0000313" key="8">
    <source>
        <dbReference type="Proteomes" id="UP000637239"/>
    </source>
</evidence>
<dbReference type="InterPro" id="IPR019814">
    <property type="entry name" value="Translation_initiation_fac_3_N"/>
</dbReference>
<evidence type="ECO:0000259" key="5">
    <source>
        <dbReference type="Pfam" id="PF00707"/>
    </source>
</evidence>
<dbReference type="PANTHER" id="PTHR10938:SF0">
    <property type="entry name" value="TRANSLATION INITIATION FACTOR IF-3, MITOCHONDRIAL"/>
    <property type="match status" value="1"/>
</dbReference>
<dbReference type="InterPro" id="IPR001288">
    <property type="entry name" value="Translation_initiation_fac_3"/>
</dbReference>
<gene>
    <name evidence="7" type="ORF">ACHE_30321S</name>
</gene>
<evidence type="ECO:0000313" key="7">
    <source>
        <dbReference type="EMBL" id="BCR86334.1"/>
    </source>
</evidence>
<dbReference type="PANTHER" id="PTHR10938">
    <property type="entry name" value="TRANSLATION INITIATION FACTOR IF-3"/>
    <property type="match status" value="1"/>
</dbReference>
<keyword evidence="2" id="KW-0396">Initiation factor</keyword>
<dbReference type="InterPro" id="IPR036787">
    <property type="entry name" value="T_IF-3_N_sf"/>
</dbReference>
<comment type="similarity">
    <text evidence="1">Belongs to the IF-3 family.</text>
</comment>
<proteinExistence type="inferred from homology"/>
<dbReference type="InterPro" id="IPR019815">
    <property type="entry name" value="Translation_initiation_fac_3_C"/>
</dbReference>
<dbReference type="Gene3D" id="3.30.110.10">
    <property type="entry name" value="Translation initiation factor 3 (IF-3), C-terminal domain"/>
    <property type="match status" value="1"/>
</dbReference>
<dbReference type="Pfam" id="PF05198">
    <property type="entry name" value="IF3_N"/>
    <property type="match status" value="1"/>
</dbReference>
<feature type="domain" description="Translation initiation factor 3 N-terminal" evidence="6">
    <location>
        <begin position="67"/>
        <end position="137"/>
    </location>
</feature>
<evidence type="ECO:0000256" key="4">
    <source>
        <dbReference type="SAM" id="MobiDB-lite"/>
    </source>
</evidence>
<keyword evidence="8" id="KW-1185">Reference proteome</keyword>
<dbReference type="KEGG" id="ache:ACHE_30321S"/>
<dbReference type="GO" id="GO:0043022">
    <property type="term" value="F:ribosome binding"/>
    <property type="evidence" value="ECO:0007669"/>
    <property type="project" value="TreeGrafter"/>
</dbReference>
<feature type="compositionally biased region" description="Polar residues" evidence="4">
    <location>
        <begin position="36"/>
        <end position="45"/>
    </location>
</feature>
<feature type="domain" description="Translation initiation factor 3 C-terminal" evidence="5">
    <location>
        <begin position="144"/>
        <end position="230"/>
    </location>
</feature>
<evidence type="ECO:0000256" key="1">
    <source>
        <dbReference type="ARBA" id="ARBA00005439"/>
    </source>
</evidence>
<reference evidence="7" key="2">
    <citation type="submission" date="2021-02" db="EMBL/GenBank/DDBJ databases">
        <title>Aspergillus chevalieri M1 genome sequence.</title>
        <authorList>
            <person name="Kadooka C."/>
            <person name="Mori K."/>
            <person name="Futagami T."/>
        </authorList>
    </citation>
    <scope>NUCLEOTIDE SEQUENCE</scope>
    <source>
        <strain evidence="7">M1</strain>
    </source>
</reference>
<organism evidence="7 8">
    <name type="scientific">Aspergillus chevalieri</name>
    <name type="common">Eurotium chevalieri</name>
    <dbReference type="NCBI Taxonomy" id="182096"/>
    <lineage>
        <taxon>Eukaryota</taxon>
        <taxon>Fungi</taxon>
        <taxon>Dikarya</taxon>
        <taxon>Ascomycota</taxon>
        <taxon>Pezizomycotina</taxon>
        <taxon>Eurotiomycetes</taxon>
        <taxon>Eurotiomycetidae</taxon>
        <taxon>Eurotiales</taxon>
        <taxon>Aspergillaceae</taxon>
        <taxon>Aspergillus</taxon>
        <taxon>Aspergillus subgen. Aspergillus</taxon>
    </lineage>
</organism>
<evidence type="ECO:0000256" key="2">
    <source>
        <dbReference type="ARBA" id="ARBA00022540"/>
    </source>
</evidence>
<dbReference type="RefSeq" id="XP_043134856.1">
    <property type="nucleotide sequence ID" value="XM_043276926.1"/>
</dbReference>
<keyword evidence="3" id="KW-0648">Protein biosynthesis</keyword>
<dbReference type="AlphaFoldDB" id="A0A7R7VLW6"/>
<accession>A0A7R7VLW6</accession>
<dbReference type="GO" id="GO:0003743">
    <property type="term" value="F:translation initiation factor activity"/>
    <property type="evidence" value="ECO:0007669"/>
    <property type="project" value="UniProtKB-KW"/>
</dbReference>
<dbReference type="Pfam" id="PF00707">
    <property type="entry name" value="IF3_C"/>
    <property type="match status" value="1"/>
</dbReference>
<evidence type="ECO:0000256" key="3">
    <source>
        <dbReference type="ARBA" id="ARBA00022917"/>
    </source>
</evidence>
<dbReference type="GO" id="GO:0005739">
    <property type="term" value="C:mitochondrion"/>
    <property type="evidence" value="ECO:0007669"/>
    <property type="project" value="TreeGrafter"/>
</dbReference>
<dbReference type="Proteomes" id="UP000637239">
    <property type="component" value="Chromosome 3"/>
</dbReference>
<reference evidence="7" key="1">
    <citation type="submission" date="2021-01" db="EMBL/GenBank/DDBJ databases">
        <authorList>
            <consortium name="Aspergillus chevalieri M1 genome sequencing consortium"/>
            <person name="Kazuki M."/>
            <person name="Futagami T."/>
        </authorList>
    </citation>
    <scope>NUCLEOTIDE SEQUENCE</scope>
    <source>
        <strain evidence="7">M1</strain>
    </source>
</reference>
<sequence>MKYMRNPFSTTLTFRHLFLSSPSQTTSQIASLQLNRIQNQTSPRSPEQPRRYASYKSARPAEQNQFIDERIRAKFVQIVNENNKLGPPENIVDVLRSIERPTYFLQQVSPSINGQPPICKIVNRVTAKEREKARAKAAHAAKASLKQVELNWAIDAHDLSHRLKQLKSFLLKGRKVEIYMKRKKGKRAPTTEEIKHLMDNVAEAVESVGAAQVKPSFGEPGKQVIWVVEKKSG</sequence>
<dbReference type="Gene3D" id="3.10.20.80">
    <property type="entry name" value="Translation initiation factor 3 (IF-3), N-terminal domain"/>
    <property type="match status" value="1"/>
</dbReference>
<protein>
    <recommendedName>
        <fullName evidence="9">Translation initiation factor IF3</fullName>
    </recommendedName>
</protein>
<dbReference type="GO" id="GO:0070124">
    <property type="term" value="P:mitochondrial translational initiation"/>
    <property type="evidence" value="ECO:0007669"/>
    <property type="project" value="TreeGrafter"/>
</dbReference>
<dbReference type="GeneID" id="66980693"/>
<dbReference type="InterPro" id="IPR036788">
    <property type="entry name" value="T_IF-3_C_sf"/>
</dbReference>
<feature type="region of interest" description="Disordered" evidence="4">
    <location>
        <begin position="36"/>
        <end position="61"/>
    </location>
</feature>